<evidence type="ECO:0000313" key="3">
    <source>
        <dbReference type="Proteomes" id="UP000427108"/>
    </source>
</evidence>
<keyword evidence="2" id="KW-0808">Transferase</keyword>
<dbReference type="SUPFAM" id="SSF53756">
    <property type="entry name" value="UDP-Glycosyltransferase/glycogen phosphorylase"/>
    <property type="match status" value="1"/>
</dbReference>
<protein>
    <submittedName>
        <fullName evidence="2">Glycosyl transferase family 1</fullName>
    </submittedName>
</protein>
<dbReference type="Pfam" id="PF22772">
    <property type="entry name" value="WsaF_C"/>
    <property type="match status" value="1"/>
</dbReference>
<sequence length="396" mass="44912">MAKISWFIPQLIEGSGGHRTILQHASYLEKMGHTCTIYLEDKSGKISGAEVIHKLFGLKFKEVVYDWNNAQPCDAAVATIWYSAPFVAALPFDCKRLYFVQDFEAYFNPVGDAYLMAENSYCYGLKPITIGRWLRHKLKNGFDVESHHFEFGANHNIYKRIPTIQKEKAVCFIYQPDKPRRCSRIGIEALGIVKHCMPDVKIYLYGSSINDNLWFEHEHLGLLDLTKCNELYNKCSVGLCISASNPSRIPFEMMNAGLPVVEVWRENNLYDFNDEAMLLCKQTPESLAAGIMKILNDSDLSASMSAAGQTFMNGRTLETETEGFHKAFNCVMNEQPSIVEAISRSYNKPAFEAPLARPDIANTLAFSRQSLLKRIALRLPLFVRTPLSALYFKLKN</sequence>
<evidence type="ECO:0000259" key="1">
    <source>
        <dbReference type="Pfam" id="PF22772"/>
    </source>
</evidence>
<dbReference type="InterPro" id="IPR055050">
    <property type="entry name" value="WsaF_C"/>
</dbReference>
<evidence type="ECO:0000313" key="2">
    <source>
        <dbReference type="EMBL" id="QGN38799.1"/>
    </source>
</evidence>
<name>A0A6B8MV66_KLEOX</name>
<feature type="domain" description="WsaF C-terminal" evidence="1">
    <location>
        <begin position="168"/>
        <end position="291"/>
    </location>
</feature>
<dbReference type="Proteomes" id="UP000427108">
    <property type="component" value="Chromosome"/>
</dbReference>
<organism evidence="2 3">
    <name type="scientific">Klebsiella oxytoca</name>
    <dbReference type="NCBI Taxonomy" id="571"/>
    <lineage>
        <taxon>Bacteria</taxon>
        <taxon>Pseudomonadati</taxon>
        <taxon>Pseudomonadota</taxon>
        <taxon>Gammaproteobacteria</taxon>
        <taxon>Enterobacterales</taxon>
        <taxon>Enterobacteriaceae</taxon>
        <taxon>Klebsiella/Raoultella group</taxon>
        <taxon>Klebsiella</taxon>
    </lineage>
</organism>
<proteinExistence type="predicted"/>
<reference evidence="2 3" key="1">
    <citation type="submission" date="2019-11" db="EMBL/GenBank/DDBJ databases">
        <title>Isolation and Application of One Kind of P-Hydroxybenzoic Acid Degrading Bacterium in Mitigating Cropping Obstacle of Cucumber.</title>
        <authorList>
            <person name="Wu F."/>
            <person name="An Y."/>
        </authorList>
    </citation>
    <scope>NUCLEOTIDE SEQUENCE [LARGE SCALE GENOMIC DNA]</scope>
    <source>
        <strain evidence="2 3">P620</strain>
    </source>
</reference>
<accession>A0A6B8MV66</accession>
<gene>
    <name evidence="2" type="ORF">GJ746_16530</name>
</gene>
<dbReference type="EMBL" id="CP046115">
    <property type="protein sequence ID" value="QGN38799.1"/>
    <property type="molecule type" value="Genomic_DNA"/>
</dbReference>
<dbReference type="Gene3D" id="3.40.50.11090">
    <property type="match status" value="1"/>
</dbReference>
<dbReference type="RefSeq" id="WP_154681169.1">
    <property type="nucleotide sequence ID" value="NZ_CP046115.1"/>
</dbReference>
<dbReference type="GO" id="GO:0016740">
    <property type="term" value="F:transferase activity"/>
    <property type="evidence" value="ECO:0007669"/>
    <property type="project" value="UniProtKB-KW"/>
</dbReference>
<dbReference type="Gene3D" id="3.40.50.2000">
    <property type="entry name" value="Glycogen Phosphorylase B"/>
    <property type="match status" value="1"/>
</dbReference>
<dbReference type="AlphaFoldDB" id="A0A6B8MV66"/>
<dbReference type="OrthoDB" id="9801954at2"/>